<evidence type="ECO:0000313" key="3">
    <source>
        <dbReference type="Proteomes" id="UP000483379"/>
    </source>
</evidence>
<dbReference type="SUPFAM" id="SSF52980">
    <property type="entry name" value="Restriction endonuclease-like"/>
    <property type="match status" value="1"/>
</dbReference>
<keyword evidence="2" id="KW-0540">Nuclease</keyword>
<sequence length="183" mass="20788">MSAGLQPEDLPHYSVEDYVQWSGDWELIHGIPYAMSPAPTKLHQKLTLAIGNQLLSESAECPDCEVLLETDWVIRADTLLRPDVAVVCGDDNPRHIAKTPDIVCEVLSPSTARRDEGLKLREYEEAGVRYYVLIDPEQLMARVFQHSGKGFQGPAECTREHFRFEKSRCPLSLDFDALFRPFR</sequence>
<dbReference type="PANTHER" id="PTHR36558:SF1">
    <property type="entry name" value="RESTRICTION ENDONUCLEASE DOMAIN-CONTAINING PROTEIN-RELATED"/>
    <property type="match status" value="1"/>
</dbReference>
<dbReference type="InterPro" id="IPR011335">
    <property type="entry name" value="Restrct_endonuc-II-like"/>
</dbReference>
<comment type="caution">
    <text evidence="2">The sequence shown here is derived from an EMBL/GenBank/DDBJ whole genome shotgun (WGS) entry which is preliminary data.</text>
</comment>
<dbReference type="InterPro" id="IPR012296">
    <property type="entry name" value="Nuclease_put_TT1808"/>
</dbReference>
<protein>
    <submittedName>
        <fullName evidence="2">Uma2 family endonuclease</fullName>
    </submittedName>
</protein>
<name>A0A6M0JVL5_9GAMM</name>
<gene>
    <name evidence="2" type="ORF">G3446_04125</name>
</gene>
<dbReference type="AlphaFoldDB" id="A0A6M0JVL5"/>
<accession>A0A6M0JVL5</accession>
<dbReference type="RefSeq" id="WP_164451143.1">
    <property type="nucleotide sequence ID" value="NZ_JAAIJQ010000008.1"/>
</dbReference>
<keyword evidence="2" id="KW-0378">Hydrolase</keyword>
<dbReference type="InterPro" id="IPR008538">
    <property type="entry name" value="Uma2"/>
</dbReference>
<feature type="domain" description="Putative restriction endonuclease" evidence="1">
    <location>
        <begin position="15"/>
        <end position="147"/>
    </location>
</feature>
<dbReference type="EMBL" id="JAAIJQ010000008">
    <property type="protein sequence ID" value="NEV61094.1"/>
    <property type="molecule type" value="Genomic_DNA"/>
</dbReference>
<reference evidence="2 3" key="1">
    <citation type="submission" date="2020-02" db="EMBL/GenBank/DDBJ databases">
        <title>Genome sequences of Thiorhodococcus mannitoliphagus and Thiorhodococcus minor, purple sulfur photosynthetic bacteria in the gammaproteobacterial family, Chromatiaceae.</title>
        <authorList>
            <person name="Aviles F.A."/>
            <person name="Meyer T.E."/>
            <person name="Kyndt J.A."/>
        </authorList>
    </citation>
    <scope>NUCLEOTIDE SEQUENCE [LARGE SCALE GENOMIC DNA]</scope>
    <source>
        <strain evidence="2 3">DSM 11518</strain>
    </source>
</reference>
<dbReference type="Pfam" id="PF05685">
    <property type="entry name" value="Uma2"/>
    <property type="match status" value="1"/>
</dbReference>
<evidence type="ECO:0000313" key="2">
    <source>
        <dbReference type="EMBL" id="NEV61094.1"/>
    </source>
</evidence>
<keyword evidence="2" id="KW-0255">Endonuclease</keyword>
<organism evidence="2 3">
    <name type="scientific">Thiorhodococcus minor</name>
    <dbReference type="NCBI Taxonomy" id="57489"/>
    <lineage>
        <taxon>Bacteria</taxon>
        <taxon>Pseudomonadati</taxon>
        <taxon>Pseudomonadota</taxon>
        <taxon>Gammaproteobacteria</taxon>
        <taxon>Chromatiales</taxon>
        <taxon>Chromatiaceae</taxon>
        <taxon>Thiorhodococcus</taxon>
    </lineage>
</organism>
<dbReference type="PANTHER" id="PTHR36558">
    <property type="entry name" value="GLR1098 PROTEIN"/>
    <property type="match status" value="1"/>
</dbReference>
<keyword evidence="3" id="KW-1185">Reference proteome</keyword>
<proteinExistence type="predicted"/>
<dbReference type="CDD" id="cd06260">
    <property type="entry name" value="DUF820-like"/>
    <property type="match status" value="1"/>
</dbReference>
<evidence type="ECO:0000259" key="1">
    <source>
        <dbReference type="Pfam" id="PF05685"/>
    </source>
</evidence>
<dbReference type="Proteomes" id="UP000483379">
    <property type="component" value="Unassembled WGS sequence"/>
</dbReference>
<dbReference type="GO" id="GO:0004519">
    <property type="term" value="F:endonuclease activity"/>
    <property type="evidence" value="ECO:0007669"/>
    <property type="project" value="UniProtKB-KW"/>
</dbReference>
<dbReference type="Gene3D" id="3.90.1570.10">
    <property type="entry name" value="tt1808, chain A"/>
    <property type="match status" value="1"/>
</dbReference>